<keyword evidence="3" id="KW-0677">Repeat</keyword>
<protein>
    <submittedName>
        <fullName evidence="11">Uncharacterized protein</fullName>
    </submittedName>
</protein>
<evidence type="ECO:0000256" key="5">
    <source>
        <dbReference type="ARBA" id="ARBA00022833"/>
    </source>
</evidence>
<feature type="compositionally biased region" description="Polar residues" evidence="8">
    <location>
        <begin position="236"/>
        <end position="246"/>
    </location>
</feature>
<evidence type="ECO:0000256" key="3">
    <source>
        <dbReference type="ARBA" id="ARBA00022737"/>
    </source>
</evidence>
<dbReference type="SUPFAM" id="SSF57667">
    <property type="entry name" value="beta-beta-alpha zinc fingers"/>
    <property type="match status" value="2"/>
</dbReference>
<dbReference type="PROSITE" id="PS51804">
    <property type="entry name" value="ZF_C2HC_LYAR"/>
    <property type="match status" value="2"/>
</dbReference>
<dbReference type="Pfam" id="PF25879">
    <property type="entry name" value="WHD_LYAR"/>
    <property type="match status" value="1"/>
</dbReference>
<evidence type="ECO:0000256" key="2">
    <source>
        <dbReference type="ARBA" id="ARBA00022723"/>
    </source>
</evidence>
<comment type="subcellular location">
    <subcellularLocation>
        <location evidence="1">Nucleus</location>
    </subcellularLocation>
</comment>
<evidence type="ECO:0000256" key="6">
    <source>
        <dbReference type="ARBA" id="ARBA00023242"/>
    </source>
</evidence>
<proteinExistence type="evidence at transcript level"/>
<dbReference type="Gene3D" id="3.30.1490.490">
    <property type="match status" value="1"/>
</dbReference>
<evidence type="ECO:0000313" key="11">
    <source>
        <dbReference type="EMBL" id="AEO34398.1"/>
    </source>
</evidence>
<accession>G3MLN0</accession>
<keyword evidence="5" id="KW-0862">Zinc</keyword>
<dbReference type="Pfam" id="PF08790">
    <property type="entry name" value="zf-LYAR"/>
    <property type="match status" value="1"/>
</dbReference>
<dbReference type="FunFam" id="3.30.1490.490:FF:000001">
    <property type="entry name" value="cell growth-regulating nucleolar protein-like"/>
    <property type="match status" value="1"/>
</dbReference>
<dbReference type="InterPro" id="IPR039999">
    <property type="entry name" value="LYAR"/>
</dbReference>
<evidence type="ECO:0000259" key="10">
    <source>
        <dbReference type="Pfam" id="PF25879"/>
    </source>
</evidence>
<dbReference type="GO" id="GO:0000122">
    <property type="term" value="P:negative regulation of transcription by RNA polymerase II"/>
    <property type="evidence" value="ECO:0007669"/>
    <property type="project" value="TreeGrafter"/>
</dbReference>
<feature type="compositionally biased region" description="Acidic residues" evidence="8">
    <location>
        <begin position="197"/>
        <end position="206"/>
    </location>
</feature>
<evidence type="ECO:0000256" key="8">
    <source>
        <dbReference type="SAM" id="MobiDB-lite"/>
    </source>
</evidence>
<organism evidence="11">
    <name type="scientific">Amblyomma maculatum</name>
    <name type="common">Gulf Coast tick</name>
    <dbReference type="NCBI Taxonomy" id="34609"/>
    <lineage>
        <taxon>Eukaryota</taxon>
        <taxon>Metazoa</taxon>
        <taxon>Ecdysozoa</taxon>
        <taxon>Arthropoda</taxon>
        <taxon>Chelicerata</taxon>
        <taxon>Arachnida</taxon>
        <taxon>Acari</taxon>
        <taxon>Parasitiformes</taxon>
        <taxon>Ixodida</taxon>
        <taxon>Ixodoidea</taxon>
        <taxon>Ixodidae</taxon>
        <taxon>Amblyomminae</taxon>
        <taxon>Amblyomma</taxon>
    </lineage>
</organism>
<keyword evidence="4 7" id="KW-0863">Zinc-finger</keyword>
<feature type="domain" description="Cell growth-regulating nucleolar protein-like winged helix" evidence="10">
    <location>
        <begin position="294"/>
        <end position="362"/>
    </location>
</feature>
<feature type="compositionally biased region" description="Acidic residues" evidence="8">
    <location>
        <begin position="263"/>
        <end position="288"/>
    </location>
</feature>
<dbReference type="EMBL" id="JO842781">
    <property type="protein sequence ID" value="AEO34398.1"/>
    <property type="molecule type" value="mRNA"/>
</dbReference>
<feature type="region of interest" description="Disordered" evidence="8">
    <location>
        <begin position="140"/>
        <end position="291"/>
    </location>
</feature>
<evidence type="ECO:0000256" key="4">
    <source>
        <dbReference type="ARBA" id="ARBA00022771"/>
    </source>
</evidence>
<sequence>MVVFTCNACGDSLKKNQVEKHYYTKCRSCNVLTCIDCNKDFWGDAYKEHIKCITEAERYGGKNFKPPVFKGEVKQQEWTELLSKIIATRDVAPRVRGVFERMQSFNNVPRKEKPFKNFLQSSMGVRNPSLAQDVWQTIQNAQQSAQKTNTESKQNSKPDDHVPGDSVAEDGKELQDASNQESKRVKKSLKRPRDDPVSEDIPEGDEEHLLSKEHQNGTVAEKVKQAKKPKKEPVDNASSEEVTQDSTQEKKKRLKKKLQRDDADGDAQQDEEPQQQAEMDENEAVETNESEKVRFKWKKAVKAALLEADSHELSLKQLRKKVFKECRNRGGHLSEEEMQAKFDQVLANTRYFEQEGSVVRFVHC</sequence>
<dbReference type="PANTHER" id="PTHR13100:SF10">
    <property type="entry name" value="CELL GROWTH-REGULATING NUCLEOLAR PROTEIN"/>
    <property type="match status" value="1"/>
</dbReference>
<feature type="compositionally biased region" description="Basic and acidic residues" evidence="8">
    <location>
        <begin position="154"/>
        <end position="175"/>
    </location>
</feature>
<evidence type="ECO:0000256" key="1">
    <source>
        <dbReference type="ARBA" id="ARBA00004123"/>
    </source>
</evidence>
<keyword evidence="2" id="KW-0479">Metal-binding</keyword>
<dbReference type="InterPro" id="IPR014898">
    <property type="entry name" value="Znf_C2H2_LYAR"/>
</dbReference>
<dbReference type="GO" id="GO:0003677">
    <property type="term" value="F:DNA binding"/>
    <property type="evidence" value="ECO:0007669"/>
    <property type="project" value="InterPro"/>
</dbReference>
<dbReference type="InterPro" id="IPR058719">
    <property type="entry name" value="WHD_LYAR"/>
</dbReference>
<feature type="compositionally biased region" description="Polar residues" evidence="8">
    <location>
        <begin position="140"/>
        <end position="153"/>
    </location>
</feature>
<dbReference type="GO" id="GO:0008270">
    <property type="term" value="F:zinc ion binding"/>
    <property type="evidence" value="ECO:0007669"/>
    <property type="project" value="UniProtKB-KW"/>
</dbReference>
<reference evidence="11" key="1">
    <citation type="journal article" date="2011" name="PLoS ONE">
        <title>A deep insight into the sialotranscriptome of the gulf coast tick, Amblyomma maculatum.</title>
        <authorList>
            <person name="Karim S."/>
            <person name="Singh P."/>
            <person name="Ribeiro J.M."/>
        </authorList>
    </citation>
    <scope>NUCLEOTIDE SEQUENCE</scope>
    <source>
        <tissue evidence="11">Salivary gland</tissue>
    </source>
</reference>
<dbReference type="PANTHER" id="PTHR13100">
    <property type="entry name" value="CELL GROWTH-REGULATING NUCLEOLAR PROTEIN LYAR"/>
    <property type="match status" value="1"/>
</dbReference>
<feature type="domain" description="Zinc finger C2H2 LYAR-type" evidence="9">
    <location>
        <begin position="32"/>
        <end position="59"/>
    </location>
</feature>
<evidence type="ECO:0000259" key="9">
    <source>
        <dbReference type="Pfam" id="PF08790"/>
    </source>
</evidence>
<evidence type="ECO:0000256" key="7">
    <source>
        <dbReference type="PROSITE-ProRule" id="PRU01145"/>
    </source>
</evidence>
<name>G3MLN0_AMBMU</name>
<dbReference type="InterPro" id="IPR036236">
    <property type="entry name" value="Znf_C2H2_sf"/>
</dbReference>
<keyword evidence="6" id="KW-0539">Nucleus</keyword>
<dbReference type="GO" id="GO:0006364">
    <property type="term" value="P:rRNA processing"/>
    <property type="evidence" value="ECO:0007669"/>
    <property type="project" value="TreeGrafter"/>
</dbReference>
<dbReference type="GO" id="GO:0005730">
    <property type="term" value="C:nucleolus"/>
    <property type="evidence" value="ECO:0007669"/>
    <property type="project" value="TreeGrafter"/>
</dbReference>
<dbReference type="AlphaFoldDB" id="G3MLN0"/>